<dbReference type="FunFam" id="3.60.20.30:FF:000001">
    <property type="entry name" value="Isoaspartyl peptidase/L-asparaginase"/>
    <property type="match status" value="1"/>
</dbReference>
<dbReference type="AlphaFoldDB" id="A0A1G6Y1M7"/>
<dbReference type="PANTHER" id="PTHR10188">
    <property type="entry name" value="L-ASPARAGINASE"/>
    <property type="match status" value="1"/>
</dbReference>
<accession>A0A1G6Y1M7</accession>
<sequence>MNATLLIHGGAGTIRREEMSEAREAEHRAALTEALAAGEAVLSSGGSALDAVEQAVRVLEDCPLFNAGRGATFNAAGSIEMDAAVMDGMARMAGAVAGVQRIRNPVRAARAVMERTPHVLLIGPAADDFAAAEGLELAAPEYFRTEHRWQQLQAALAARRIALDHDLPARMGTVGAVARDAAGRLAAATSTGGMTNKRAGRVGDSPLIGAGTWADGTVAVSCTGIGEAFIRCAAAHELSALMRHGGLPVQQAAAEVAEVLVPASGGSGGLIAVDAEGRPGIAFGTSGMYRGLLRLGAAPEIAIYR</sequence>
<evidence type="ECO:0000256" key="5">
    <source>
        <dbReference type="PIRSR" id="PIRSR600246-1"/>
    </source>
</evidence>
<dbReference type="Pfam" id="PF01112">
    <property type="entry name" value="Asparaginase_2"/>
    <property type="match status" value="1"/>
</dbReference>
<dbReference type="EMBL" id="FMZX01000013">
    <property type="protein sequence ID" value="SDD84240.1"/>
    <property type="molecule type" value="Genomic_DNA"/>
</dbReference>
<name>A0A1G6Y1M7_9PROT</name>
<dbReference type="Gene3D" id="3.60.20.30">
    <property type="entry name" value="(Glycosyl)asparaginase"/>
    <property type="match status" value="1"/>
</dbReference>
<keyword evidence="3" id="KW-0068">Autocatalytic cleavage</keyword>
<keyword evidence="9" id="KW-1185">Reference proteome</keyword>
<dbReference type="GO" id="GO:0006508">
    <property type="term" value="P:proteolysis"/>
    <property type="evidence" value="ECO:0007669"/>
    <property type="project" value="UniProtKB-KW"/>
</dbReference>
<dbReference type="PANTHER" id="PTHR10188:SF6">
    <property type="entry name" value="N(4)-(BETA-N-ACETYLGLUCOSAMINYL)-L-ASPARAGINASE"/>
    <property type="match status" value="1"/>
</dbReference>
<reference evidence="8 9" key="1">
    <citation type="submission" date="2016-10" db="EMBL/GenBank/DDBJ databases">
        <authorList>
            <person name="de Groot N.N."/>
        </authorList>
    </citation>
    <scope>NUCLEOTIDE SEQUENCE [LARGE SCALE GENOMIC DNA]</scope>
    <source>
        <strain evidence="8 9">CPCC 100156</strain>
    </source>
</reference>
<evidence type="ECO:0000256" key="2">
    <source>
        <dbReference type="ARBA" id="ARBA00022801"/>
    </source>
</evidence>
<dbReference type="GO" id="GO:0016811">
    <property type="term" value="F:hydrolase activity, acting on carbon-nitrogen (but not peptide) bonds, in linear amides"/>
    <property type="evidence" value="ECO:0007669"/>
    <property type="project" value="UniProtKB-ARBA"/>
</dbReference>
<dbReference type="SUPFAM" id="SSF56235">
    <property type="entry name" value="N-terminal nucleophile aminohydrolases (Ntn hydrolases)"/>
    <property type="match status" value="1"/>
</dbReference>
<dbReference type="GO" id="GO:0008233">
    <property type="term" value="F:peptidase activity"/>
    <property type="evidence" value="ECO:0007669"/>
    <property type="project" value="UniProtKB-KW"/>
</dbReference>
<organism evidence="8 9">
    <name type="scientific">Belnapia rosea</name>
    <dbReference type="NCBI Taxonomy" id="938405"/>
    <lineage>
        <taxon>Bacteria</taxon>
        <taxon>Pseudomonadati</taxon>
        <taxon>Pseudomonadota</taxon>
        <taxon>Alphaproteobacteria</taxon>
        <taxon>Acetobacterales</taxon>
        <taxon>Roseomonadaceae</taxon>
        <taxon>Belnapia</taxon>
    </lineage>
</organism>
<feature type="binding site" evidence="6">
    <location>
        <begin position="201"/>
        <end position="204"/>
    </location>
    <ligand>
        <name>substrate</name>
    </ligand>
</feature>
<evidence type="ECO:0000313" key="9">
    <source>
        <dbReference type="Proteomes" id="UP000198925"/>
    </source>
</evidence>
<dbReference type="RefSeq" id="WP_090664277.1">
    <property type="nucleotide sequence ID" value="NZ_FMZX01000013.1"/>
</dbReference>
<evidence type="ECO:0000256" key="3">
    <source>
        <dbReference type="ARBA" id="ARBA00022813"/>
    </source>
</evidence>
<evidence type="ECO:0000256" key="7">
    <source>
        <dbReference type="PIRSR" id="PIRSR600246-3"/>
    </source>
</evidence>
<keyword evidence="1" id="KW-0645">Protease</keyword>
<proteinExistence type="predicted"/>
<dbReference type="Proteomes" id="UP000198925">
    <property type="component" value="Unassembled WGS sequence"/>
</dbReference>
<dbReference type="InterPro" id="IPR029055">
    <property type="entry name" value="Ntn_hydrolases_N"/>
</dbReference>
<dbReference type="InterPro" id="IPR000246">
    <property type="entry name" value="Peptidase_T2"/>
</dbReference>
<feature type="active site" description="Nucleophile" evidence="5">
    <location>
        <position position="173"/>
    </location>
</feature>
<gene>
    <name evidence="8" type="ORF">SAMN04487779_101367</name>
</gene>
<protein>
    <recommendedName>
        <fullName evidence="4">Isoaspartyl peptidase</fullName>
    </recommendedName>
</protein>
<evidence type="ECO:0000256" key="6">
    <source>
        <dbReference type="PIRSR" id="PIRSR600246-2"/>
    </source>
</evidence>
<feature type="site" description="Cleavage; by autolysis" evidence="7">
    <location>
        <begin position="172"/>
        <end position="173"/>
    </location>
</feature>
<dbReference type="STRING" id="938405.SAMN02927895_04537"/>
<keyword evidence="2" id="KW-0378">Hydrolase</keyword>
<dbReference type="CDD" id="cd04701">
    <property type="entry name" value="Asparaginase_2"/>
    <property type="match status" value="1"/>
</dbReference>
<feature type="binding site" evidence="6">
    <location>
        <begin position="223"/>
        <end position="226"/>
    </location>
    <ligand>
        <name>substrate</name>
    </ligand>
</feature>
<evidence type="ECO:0000256" key="1">
    <source>
        <dbReference type="ARBA" id="ARBA00022670"/>
    </source>
</evidence>
<evidence type="ECO:0000313" key="8">
    <source>
        <dbReference type="EMBL" id="SDD84240.1"/>
    </source>
</evidence>
<evidence type="ECO:0000256" key="4">
    <source>
        <dbReference type="ARBA" id="ARBA00069124"/>
    </source>
</evidence>